<keyword evidence="2" id="KW-0597">Phosphoprotein</keyword>
<feature type="compositionally biased region" description="Basic residues" evidence="6">
    <location>
        <begin position="369"/>
        <end position="381"/>
    </location>
</feature>
<evidence type="ECO:0008006" key="11">
    <source>
        <dbReference type="Google" id="ProtNLM"/>
    </source>
</evidence>
<dbReference type="RefSeq" id="XP_031854609.1">
    <property type="nucleotide sequence ID" value="XM_031998718.1"/>
</dbReference>
<dbReference type="SUPFAM" id="SSF48464">
    <property type="entry name" value="ENTH/VHS domain"/>
    <property type="match status" value="1"/>
</dbReference>
<feature type="compositionally biased region" description="Gly residues" evidence="6">
    <location>
        <begin position="625"/>
        <end position="650"/>
    </location>
</feature>
<feature type="compositionally biased region" description="Low complexity" evidence="6">
    <location>
        <begin position="743"/>
        <end position="766"/>
    </location>
</feature>
<dbReference type="FunFam" id="3.30.70.330:FF:000397">
    <property type="entry name" value="RNA binding protein Nrd1"/>
    <property type="match status" value="1"/>
</dbReference>
<evidence type="ECO:0000256" key="2">
    <source>
        <dbReference type="ARBA" id="ARBA00022553"/>
    </source>
</evidence>
<feature type="domain" description="RRM" evidence="7">
    <location>
        <begin position="414"/>
        <end position="477"/>
    </location>
</feature>
<dbReference type="PROSITE" id="PS51391">
    <property type="entry name" value="CID"/>
    <property type="match status" value="1"/>
</dbReference>
<feature type="compositionally biased region" description="Low complexity" evidence="6">
    <location>
        <begin position="314"/>
        <end position="329"/>
    </location>
</feature>
<feature type="compositionally biased region" description="Low complexity" evidence="6">
    <location>
        <begin position="270"/>
        <end position="282"/>
    </location>
</feature>
<feature type="compositionally biased region" description="Basic residues" evidence="6">
    <location>
        <begin position="598"/>
        <end position="610"/>
    </location>
</feature>
<gene>
    <name evidence="9" type="ORF">SAPINGB_P004003</name>
</gene>
<feature type="compositionally biased region" description="Basic and acidic residues" evidence="6">
    <location>
        <begin position="241"/>
        <end position="254"/>
    </location>
</feature>
<evidence type="ECO:0000313" key="9">
    <source>
        <dbReference type="EMBL" id="VVT54293.1"/>
    </source>
</evidence>
<dbReference type="GO" id="GO:0006369">
    <property type="term" value="P:termination of RNA polymerase II transcription"/>
    <property type="evidence" value="ECO:0007669"/>
    <property type="project" value="UniProtKB-ARBA"/>
</dbReference>
<evidence type="ECO:0000256" key="3">
    <source>
        <dbReference type="ARBA" id="ARBA00022884"/>
    </source>
</evidence>
<feature type="compositionally biased region" description="Basic and acidic residues" evidence="6">
    <location>
        <begin position="387"/>
        <end position="399"/>
    </location>
</feature>
<dbReference type="SMART" id="SM00582">
    <property type="entry name" value="RPR"/>
    <property type="match status" value="1"/>
</dbReference>
<feature type="region of interest" description="Disordered" evidence="6">
    <location>
        <begin position="827"/>
        <end position="901"/>
    </location>
</feature>
<dbReference type="GO" id="GO:0032991">
    <property type="term" value="C:protein-containing complex"/>
    <property type="evidence" value="ECO:0007669"/>
    <property type="project" value="UniProtKB-ARBA"/>
</dbReference>
<dbReference type="InterPro" id="IPR035979">
    <property type="entry name" value="RBD_domain_sf"/>
</dbReference>
<accession>A0A5E8BSA5</accession>
<dbReference type="OrthoDB" id="79367at2759"/>
<dbReference type="SMART" id="SM00360">
    <property type="entry name" value="RRM"/>
    <property type="match status" value="1"/>
</dbReference>
<feature type="region of interest" description="Disordered" evidence="6">
    <location>
        <begin position="304"/>
        <end position="406"/>
    </location>
</feature>
<dbReference type="Pfam" id="PF04818">
    <property type="entry name" value="CID"/>
    <property type="match status" value="1"/>
</dbReference>
<feature type="compositionally biased region" description="Low complexity" evidence="6">
    <location>
        <begin position="209"/>
        <end position="229"/>
    </location>
</feature>
<feature type="region of interest" description="Disordered" evidence="6">
    <location>
        <begin position="547"/>
        <end position="675"/>
    </location>
</feature>
<dbReference type="InterPro" id="IPR000504">
    <property type="entry name" value="RRM_dom"/>
</dbReference>
<keyword evidence="3 5" id="KW-0694">RNA-binding</keyword>
<feature type="compositionally biased region" description="Polar residues" evidence="6">
    <location>
        <begin position="865"/>
        <end position="876"/>
    </location>
</feature>
<evidence type="ECO:0000259" key="7">
    <source>
        <dbReference type="PROSITE" id="PS50102"/>
    </source>
</evidence>
<dbReference type="SUPFAM" id="SSF54928">
    <property type="entry name" value="RNA-binding domain, RBD"/>
    <property type="match status" value="1"/>
</dbReference>
<dbReference type="GO" id="GO:0005634">
    <property type="term" value="C:nucleus"/>
    <property type="evidence" value="ECO:0007669"/>
    <property type="project" value="UniProtKB-SubCell"/>
</dbReference>
<dbReference type="GO" id="GO:0031124">
    <property type="term" value="P:mRNA 3'-end processing"/>
    <property type="evidence" value="ECO:0007669"/>
    <property type="project" value="UniProtKB-ARBA"/>
</dbReference>
<evidence type="ECO:0000256" key="6">
    <source>
        <dbReference type="SAM" id="MobiDB-lite"/>
    </source>
</evidence>
<feature type="compositionally biased region" description="Low complexity" evidence="6">
    <location>
        <begin position="877"/>
        <end position="886"/>
    </location>
</feature>
<feature type="compositionally biased region" description="Low complexity" evidence="6">
    <location>
        <begin position="712"/>
        <end position="731"/>
    </location>
</feature>
<proteinExistence type="predicted"/>
<dbReference type="GO" id="GO:0010629">
    <property type="term" value="P:negative regulation of gene expression"/>
    <property type="evidence" value="ECO:0007669"/>
    <property type="project" value="UniProtKB-ARBA"/>
</dbReference>
<protein>
    <recommendedName>
        <fullName evidence="11">CID domain-containing protein</fullName>
    </recommendedName>
</protein>
<evidence type="ECO:0000256" key="5">
    <source>
        <dbReference type="PROSITE-ProRule" id="PRU00176"/>
    </source>
</evidence>
<dbReference type="InterPro" id="IPR006569">
    <property type="entry name" value="CID_dom"/>
</dbReference>
<dbReference type="GeneID" id="43582818"/>
<feature type="compositionally biased region" description="Basic and acidic residues" evidence="6">
    <location>
        <begin position="611"/>
        <end position="623"/>
    </location>
</feature>
<dbReference type="InterPro" id="IPR048892">
    <property type="entry name" value="Nrd1_Seb1_dom2"/>
</dbReference>
<dbReference type="CDD" id="cd16984">
    <property type="entry name" value="CID_Nrd1_like"/>
    <property type="match status" value="1"/>
</dbReference>
<evidence type="ECO:0000256" key="4">
    <source>
        <dbReference type="ARBA" id="ARBA00023242"/>
    </source>
</evidence>
<dbReference type="InterPro" id="IPR008942">
    <property type="entry name" value="ENTH_VHS"/>
</dbReference>
<name>A0A5E8BSA5_9ASCO</name>
<feature type="compositionally biased region" description="Polar residues" evidence="6">
    <location>
        <begin position="197"/>
        <end position="208"/>
    </location>
</feature>
<feature type="domain" description="CID" evidence="8">
    <location>
        <begin position="7"/>
        <end position="162"/>
    </location>
</feature>
<dbReference type="AlphaFoldDB" id="A0A5E8BSA5"/>
<dbReference type="PROSITE" id="PS50102">
    <property type="entry name" value="RRM"/>
    <property type="match status" value="1"/>
</dbReference>
<dbReference type="GO" id="GO:0031126">
    <property type="term" value="P:sno(s)RNA 3'-end processing"/>
    <property type="evidence" value="ECO:0007669"/>
    <property type="project" value="UniProtKB-ARBA"/>
</dbReference>
<feature type="compositionally biased region" description="Gly residues" evidence="6">
    <location>
        <begin position="657"/>
        <end position="675"/>
    </location>
</feature>
<dbReference type="Gene3D" id="1.25.40.90">
    <property type="match status" value="1"/>
</dbReference>
<feature type="region of interest" description="Disordered" evidence="6">
    <location>
        <begin position="185"/>
        <end position="229"/>
    </location>
</feature>
<reference evidence="9 10" key="1">
    <citation type="submission" date="2019-09" db="EMBL/GenBank/DDBJ databases">
        <authorList>
            <person name="Brejova B."/>
        </authorList>
    </citation>
    <scope>NUCLEOTIDE SEQUENCE [LARGE SCALE GENOMIC DNA]</scope>
</reference>
<feature type="region of interest" description="Disordered" evidence="6">
    <location>
        <begin position="789"/>
        <end position="815"/>
    </location>
</feature>
<feature type="compositionally biased region" description="Basic residues" evidence="6">
    <location>
        <begin position="887"/>
        <end position="901"/>
    </location>
</feature>
<dbReference type="GO" id="GO:0003723">
    <property type="term" value="F:RNA binding"/>
    <property type="evidence" value="ECO:0007669"/>
    <property type="project" value="UniProtKB-UniRule"/>
</dbReference>
<keyword evidence="4" id="KW-0539">Nucleus</keyword>
<sequence length="901" mass="95718">MSETSAPAADPFTEFTNILDALLSVKPPGVSGSKIRSLTSLAVSNVKLEKSMTDAMYNHLIKTPYSHKLGILYVVDAIARGYQDLAVNESYPTPSEAPEGTYTAAVYRISQLVEEMFVNIFGIPPAEDVKDKMKKVIDIWERCETFPQETLDTIKRKWFNDESTTPPSSPPSHIVEAVRNLTEQHKAQTQDEEANQEPLSPSLRAQETSAPEVSSEVSSEAPSVASAPVPDANFIAQFLEKIKQDPKPTTKDDDTSSSSDNTLVTKTEGGESSSSTLTGDISSNASSTVAAALQSDLITQLLKQNQQGPGGAASGVSATSATSASSTNADQPWNGQTGQNENQEEDSESDDKRGFDRRRRSRSPDGRGNSKRARNNSPKRGKQLDVAPDHEISRERNVTRDPTIPDGSIKVLSRTLFIGGVTSDTTEESLIQIFKPFAEVQSMVFQKEMRHAFVKLYSRAEAEVSRERLEEENKTGRLGLRARWGVGFGPRECCDYQTGISIIPLSKLTEADRRWIVEAEFGGTGGAPLDSGLCIEEPDIEIGAGVSSKAISQRMPSNSSRNGPKSSRGERPEPTFNGAPSGGSSNGGGSGGGNGGGHGRRREGGRHDRRSGRDRDRDRDRGRNAGNGGRNGGGGRYGNGDRNGGGGGAGFRDQRGGGRQGNNGGGNFNGGMPNFGGPVGMQNMGMPGMNMPGAGGFNLPANLATLISSLNQQGMAPGGAPMQQPQQNNHNQRYDRGRGGNRHGNNNGGNNVNNNNGGNNNNNNNPQQLLAQLTQQLSAAAAVQQFGMGGGAPMGGPPQYGGAPPQSYGAPGVSPNLSAALFQLQQAGNQGGRNGGGAPPPPGLGGAPMGGQMNAPMGNGGQLPFNMTQQMATALLQQHQQQQQQHQHQHQHHHHQNQRRN</sequence>
<feature type="compositionally biased region" description="Polar residues" evidence="6">
    <location>
        <begin position="549"/>
        <end position="565"/>
    </location>
</feature>
<dbReference type="Pfam" id="PF21380">
    <property type="entry name" value="Nrd1-Seb1_dom2"/>
    <property type="match status" value="1"/>
</dbReference>
<feature type="compositionally biased region" description="Gly residues" evidence="6">
    <location>
        <begin position="580"/>
        <end position="597"/>
    </location>
</feature>
<evidence type="ECO:0000259" key="8">
    <source>
        <dbReference type="PROSITE" id="PS51391"/>
    </source>
</evidence>
<evidence type="ECO:0000256" key="1">
    <source>
        <dbReference type="ARBA" id="ARBA00004123"/>
    </source>
</evidence>
<dbReference type="Gene3D" id="3.30.70.330">
    <property type="match status" value="1"/>
</dbReference>
<dbReference type="Proteomes" id="UP000398389">
    <property type="component" value="Unassembled WGS sequence"/>
</dbReference>
<keyword evidence="10" id="KW-1185">Reference proteome</keyword>
<feature type="compositionally biased region" description="Low complexity" evidence="6">
    <location>
        <begin position="800"/>
        <end position="809"/>
    </location>
</feature>
<dbReference type="EMBL" id="CABVLU010000003">
    <property type="protein sequence ID" value="VVT54293.1"/>
    <property type="molecule type" value="Genomic_DNA"/>
</dbReference>
<dbReference type="InterPro" id="IPR012677">
    <property type="entry name" value="Nucleotide-bd_a/b_plait_sf"/>
</dbReference>
<dbReference type="Pfam" id="PF00076">
    <property type="entry name" value="RRM_1"/>
    <property type="match status" value="1"/>
</dbReference>
<feature type="region of interest" description="Disordered" evidence="6">
    <location>
        <begin position="241"/>
        <end position="282"/>
    </location>
</feature>
<comment type="subcellular location">
    <subcellularLocation>
        <location evidence="1">Nucleus</location>
    </subcellularLocation>
</comment>
<feature type="region of interest" description="Disordered" evidence="6">
    <location>
        <begin position="712"/>
        <end position="766"/>
    </location>
</feature>
<evidence type="ECO:0000313" key="10">
    <source>
        <dbReference type="Proteomes" id="UP000398389"/>
    </source>
</evidence>
<organism evidence="9 10">
    <name type="scientific">Magnusiomyces paraingens</name>
    <dbReference type="NCBI Taxonomy" id="2606893"/>
    <lineage>
        <taxon>Eukaryota</taxon>
        <taxon>Fungi</taxon>
        <taxon>Dikarya</taxon>
        <taxon>Ascomycota</taxon>
        <taxon>Saccharomycotina</taxon>
        <taxon>Dipodascomycetes</taxon>
        <taxon>Dipodascales</taxon>
        <taxon>Dipodascaceae</taxon>
        <taxon>Magnusiomyces</taxon>
    </lineage>
</organism>